<dbReference type="InterPro" id="IPR016174">
    <property type="entry name" value="Di-haem_cyt_TM"/>
</dbReference>
<evidence type="ECO:0000256" key="1">
    <source>
        <dbReference type="ARBA" id="ARBA00004651"/>
    </source>
</evidence>
<dbReference type="InterPro" id="IPR013087">
    <property type="entry name" value="Znf_C2H2_type"/>
</dbReference>
<feature type="transmembrane region" description="Helical" evidence="6">
    <location>
        <begin position="173"/>
        <end position="192"/>
    </location>
</feature>
<dbReference type="GO" id="GO:0020037">
    <property type="term" value="F:heme binding"/>
    <property type="evidence" value="ECO:0007669"/>
    <property type="project" value="TreeGrafter"/>
</dbReference>
<evidence type="ECO:0000256" key="4">
    <source>
        <dbReference type="ARBA" id="ARBA00022989"/>
    </source>
</evidence>
<reference evidence="9" key="1">
    <citation type="submission" date="2009-11" db="EMBL/GenBank/DDBJ databases">
        <title>The complete genome of Sulfurospirillum deleyianum DSM 6946.</title>
        <authorList>
            <consortium name="US DOE Joint Genome Institute (JGI-PGF)"/>
            <person name="Lucas S."/>
            <person name="Copeland A."/>
            <person name="Lapidus A."/>
            <person name="Glavina del Rio T."/>
            <person name="Dalin E."/>
            <person name="Tice H."/>
            <person name="Bruce D."/>
            <person name="Goodwin L."/>
            <person name="Pitluck S."/>
            <person name="Kyrpides N."/>
            <person name="Mavromatis K."/>
            <person name="Ivanova N."/>
            <person name="Ovchinnikova G."/>
            <person name="Munk A.C."/>
            <person name="Lu M."/>
            <person name="Brettin T."/>
            <person name="Detter J.C."/>
            <person name="Han C."/>
            <person name="Tapia R."/>
            <person name="Larimer F."/>
            <person name="Land M."/>
            <person name="Hauser L."/>
            <person name="Markowitz V."/>
            <person name="Cheng J.F."/>
            <person name="Hugenholtz P."/>
            <person name="Woyke T."/>
            <person name="Wu D."/>
            <person name="Aumann P."/>
            <person name="Schneider S."/>
            <person name="Lang E."/>
            <person name="Spring S."/>
            <person name="Klenk H.P."/>
            <person name="Eisen J.A."/>
        </authorList>
    </citation>
    <scope>NUCLEOTIDE SEQUENCE [LARGE SCALE GENOMIC DNA]</scope>
    <source>
        <strain evidence="9">ATCC 51133 / DSM 6946 / 5175</strain>
    </source>
</reference>
<dbReference type="Proteomes" id="UP000002222">
    <property type="component" value="Chromosome"/>
</dbReference>
<dbReference type="RefSeq" id="WP_012857072.1">
    <property type="nucleotide sequence ID" value="NC_013512.1"/>
</dbReference>
<gene>
    <name evidence="8" type="ordered locus">Sdel_1301</name>
</gene>
<dbReference type="Pfam" id="PF01292">
    <property type="entry name" value="Ni_hydr_CYTB"/>
    <property type="match status" value="1"/>
</dbReference>
<dbReference type="SUPFAM" id="SSF81342">
    <property type="entry name" value="Transmembrane di-heme cytochromes"/>
    <property type="match status" value="1"/>
</dbReference>
<dbReference type="PANTHER" id="PTHR30485">
    <property type="entry name" value="NI/FE-HYDROGENASE 1 B-TYPE CYTOCHROME SUBUNIT"/>
    <property type="match status" value="1"/>
</dbReference>
<feature type="domain" description="C2H2-type" evidence="7">
    <location>
        <begin position="367"/>
        <end position="387"/>
    </location>
</feature>
<proteinExistence type="predicted"/>
<keyword evidence="2" id="KW-1003">Cell membrane</keyword>
<evidence type="ECO:0000256" key="6">
    <source>
        <dbReference type="SAM" id="Phobius"/>
    </source>
</evidence>
<feature type="transmembrane region" description="Helical" evidence="6">
    <location>
        <begin position="118"/>
        <end position="140"/>
    </location>
</feature>
<evidence type="ECO:0000259" key="7">
    <source>
        <dbReference type="PROSITE" id="PS00028"/>
    </source>
</evidence>
<accession>D1B2K1</accession>
<feature type="transmembrane region" description="Helical" evidence="6">
    <location>
        <begin position="221"/>
        <end position="239"/>
    </location>
</feature>
<dbReference type="InterPro" id="IPR018588">
    <property type="entry name" value="Dihaem_cytochrome-c"/>
</dbReference>
<dbReference type="eggNOG" id="COG3658">
    <property type="taxonomic scope" value="Bacteria"/>
</dbReference>
<reference evidence="8 9" key="2">
    <citation type="journal article" date="2010" name="Stand. Genomic Sci.">
        <title>Complete genome sequence of Sulfurospirillum deleyianum type strain (5175).</title>
        <authorList>
            <person name="Sikorski J."/>
            <person name="Lapidus A."/>
            <person name="Copeland A."/>
            <person name="Glavina Del Rio T."/>
            <person name="Nolan M."/>
            <person name="Lucas S."/>
            <person name="Chen F."/>
            <person name="Tice H."/>
            <person name="Cheng J.F."/>
            <person name="Saunders E."/>
            <person name="Bruce D."/>
            <person name="Goodwin L."/>
            <person name="Pitluck S."/>
            <person name="Ovchinnikova G."/>
            <person name="Pati A."/>
            <person name="Ivanova N."/>
            <person name="Mavromatis K."/>
            <person name="Chen A."/>
            <person name="Palaniappan K."/>
            <person name="Chain P."/>
            <person name="Land M."/>
            <person name="Hauser L."/>
            <person name="Chang Y.J."/>
            <person name="Jeffries C.D."/>
            <person name="Brettin T."/>
            <person name="Detter J.C."/>
            <person name="Han C."/>
            <person name="Rohde M."/>
            <person name="Lang E."/>
            <person name="Spring S."/>
            <person name="Goker M."/>
            <person name="Bristow J."/>
            <person name="Eisen J.A."/>
            <person name="Markowitz V."/>
            <person name="Hugenholtz P."/>
            <person name="Kyrpides N.C."/>
            <person name="Klenk H.P."/>
        </authorList>
    </citation>
    <scope>NUCLEOTIDE SEQUENCE [LARGE SCALE GENOMIC DNA]</scope>
    <source>
        <strain evidence="9">ATCC 51133 / DSM 6946 / 5175</strain>
    </source>
</reference>
<dbReference type="PANTHER" id="PTHR30485:SF2">
    <property type="entry name" value="BLL0597 PROTEIN"/>
    <property type="match status" value="1"/>
</dbReference>
<evidence type="ECO:0000256" key="2">
    <source>
        <dbReference type="ARBA" id="ARBA00022475"/>
    </source>
</evidence>
<feature type="transmembrane region" description="Helical" evidence="6">
    <location>
        <begin position="60"/>
        <end position="79"/>
    </location>
</feature>
<keyword evidence="9" id="KW-1185">Reference proteome</keyword>
<evidence type="ECO:0000256" key="3">
    <source>
        <dbReference type="ARBA" id="ARBA00022692"/>
    </source>
</evidence>
<feature type="transmembrane region" description="Helical" evidence="6">
    <location>
        <begin position="34"/>
        <end position="53"/>
    </location>
</feature>
<dbReference type="HOGENOM" id="CLU_757955_0_0_7"/>
<dbReference type="KEGG" id="sdl:Sdel_1301"/>
<dbReference type="STRING" id="525898.Sdel_1301"/>
<dbReference type="Gene3D" id="1.20.950.20">
    <property type="entry name" value="Transmembrane di-heme cytochromes, Chain C"/>
    <property type="match status" value="1"/>
</dbReference>
<dbReference type="Pfam" id="PF09626">
    <property type="entry name" value="DHC"/>
    <property type="match status" value="1"/>
</dbReference>
<keyword evidence="5 6" id="KW-0472">Membrane</keyword>
<dbReference type="InterPro" id="IPR011577">
    <property type="entry name" value="Cyt_b561_bac/Ni-Hgenase"/>
</dbReference>
<name>D1B2K1_SULD5</name>
<dbReference type="GO" id="GO:0005886">
    <property type="term" value="C:plasma membrane"/>
    <property type="evidence" value="ECO:0007669"/>
    <property type="project" value="UniProtKB-SubCell"/>
</dbReference>
<sequence length="387" mass="44961">MFFKSHRAQKTSSSSMNHTPPQTYVFVWPLCTRIIHWIIALSFFFSFITSFFYPLFKWHVAFGFIFGIVLLFRIIWGFIGPSYAKFKTFKLSFEALKFYFVEKIQNRWRKIYAGHNAASSWFTLIVLTLGSFIVLSGFMLQGVQEASGLFAFLNPSYFSHAFTLSFFHQAFSYLLLSCAIVHILGVLIEQFYHKTEMVFAMITGYKKAEGKTTHISMRLQFFAYGIIFLCLAILLHVKINPTTILTQSHFENRDFKAEHLAYERCEKCHKTYPPFMLPKDSWVRLMGGLENHFGEKITEHNITKADQKSIEAYLVANSAEHSSHKLAFNTLHSLGELRPLSMRKVPYWREIHKNIPMPTDVKNGSNCFACHTNFEYGILDKAHIKLH</sequence>
<keyword evidence="4 6" id="KW-1133">Transmembrane helix</keyword>
<protein>
    <submittedName>
        <fullName evidence="8">Diheme cytochrome c</fullName>
    </submittedName>
</protein>
<dbReference type="GO" id="GO:0022904">
    <property type="term" value="P:respiratory electron transport chain"/>
    <property type="evidence" value="ECO:0007669"/>
    <property type="project" value="InterPro"/>
</dbReference>
<dbReference type="AlphaFoldDB" id="D1B2K1"/>
<dbReference type="EMBL" id="CP001816">
    <property type="protein sequence ID" value="ACZ12321.1"/>
    <property type="molecule type" value="Genomic_DNA"/>
</dbReference>
<dbReference type="PROSITE" id="PS00028">
    <property type="entry name" value="ZINC_FINGER_C2H2_1"/>
    <property type="match status" value="1"/>
</dbReference>
<evidence type="ECO:0000313" key="9">
    <source>
        <dbReference type="Proteomes" id="UP000002222"/>
    </source>
</evidence>
<evidence type="ECO:0000256" key="5">
    <source>
        <dbReference type="ARBA" id="ARBA00023136"/>
    </source>
</evidence>
<dbReference type="OrthoDB" id="196472at2"/>
<keyword evidence="3 6" id="KW-0812">Transmembrane</keyword>
<dbReference type="InterPro" id="IPR051542">
    <property type="entry name" value="Hydrogenase_cytochrome"/>
</dbReference>
<organism evidence="8 9">
    <name type="scientific">Sulfurospirillum deleyianum (strain ATCC 51133 / DSM 6946 / 5175)</name>
    <dbReference type="NCBI Taxonomy" id="525898"/>
    <lineage>
        <taxon>Bacteria</taxon>
        <taxon>Pseudomonadati</taxon>
        <taxon>Campylobacterota</taxon>
        <taxon>Epsilonproteobacteria</taxon>
        <taxon>Campylobacterales</taxon>
        <taxon>Sulfurospirillaceae</taxon>
        <taxon>Sulfurospirillum</taxon>
    </lineage>
</organism>
<comment type="subcellular location">
    <subcellularLocation>
        <location evidence="1">Cell membrane</location>
        <topology evidence="1">Multi-pass membrane protein</topology>
    </subcellularLocation>
</comment>
<evidence type="ECO:0000313" key="8">
    <source>
        <dbReference type="EMBL" id="ACZ12321.1"/>
    </source>
</evidence>
<dbReference type="GO" id="GO:0009055">
    <property type="term" value="F:electron transfer activity"/>
    <property type="evidence" value="ECO:0007669"/>
    <property type="project" value="InterPro"/>
</dbReference>